<dbReference type="STRING" id="688246.Premu_1882"/>
<evidence type="ECO:0000259" key="3">
    <source>
        <dbReference type="Pfam" id="PF01610"/>
    </source>
</evidence>
<keyword evidence="1" id="KW-0175">Coiled coil</keyword>
<reference evidence="5" key="1">
    <citation type="journal article" date="2011" name="Stand. Genomic Sci.">
        <title>Non-contiguous finished genome sequence of the opportunistic oral pathogen Prevotella multisaccharivorax type strain (PPPA20).</title>
        <authorList>
            <person name="Pati A."/>
            <person name="Gronow S."/>
            <person name="Lu M."/>
            <person name="Lapidus A."/>
            <person name="Nolan M."/>
            <person name="Lucas S."/>
            <person name="Hammon N."/>
            <person name="Deshpande S."/>
            <person name="Cheng J.F."/>
            <person name="Tapia R."/>
            <person name="Han C."/>
            <person name="Goodwin L."/>
            <person name="Pitluck S."/>
            <person name="Liolios K."/>
            <person name="Pagani I."/>
            <person name="Mavromatis K."/>
            <person name="Mikhailova N."/>
            <person name="Huntemann M."/>
            <person name="Chen A."/>
            <person name="Palaniappan K."/>
            <person name="Land M."/>
            <person name="Hauser L."/>
            <person name="Detter J.C."/>
            <person name="Brambilla E.M."/>
            <person name="Rohde M."/>
            <person name="Goker M."/>
            <person name="Woyke T."/>
            <person name="Bristow J."/>
            <person name="Eisen J.A."/>
            <person name="Markowitz V."/>
            <person name="Hugenholtz P."/>
            <person name="Kyrpides N.C."/>
            <person name="Klenk H.P."/>
            <person name="Ivanova N."/>
        </authorList>
    </citation>
    <scope>NUCLEOTIDE SEQUENCE [LARGE SCALE GENOMIC DNA]</scope>
    <source>
        <strain evidence="5">DSM 17128</strain>
    </source>
</reference>
<proteinExistence type="predicted"/>
<evidence type="ECO:0000313" key="5">
    <source>
        <dbReference type="Proteomes" id="UP000002772"/>
    </source>
</evidence>
<feature type="region of interest" description="Disordered" evidence="2">
    <location>
        <begin position="181"/>
        <end position="207"/>
    </location>
</feature>
<evidence type="ECO:0000313" key="4">
    <source>
        <dbReference type="EMBL" id="EGN57285.1"/>
    </source>
</evidence>
<feature type="coiled-coil region" evidence="1">
    <location>
        <begin position="154"/>
        <end position="181"/>
    </location>
</feature>
<dbReference type="Pfam" id="PF01610">
    <property type="entry name" value="DDE_Tnp_ISL3"/>
    <property type="match status" value="1"/>
</dbReference>
<dbReference type="PANTHER" id="PTHR33498:SF1">
    <property type="entry name" value="TRANSPOSASE FOR INSERTION SEQUENCE ELEMENT IS1557"/>
    <property type="match status" value="1"/>
</dbReference>
<name>F8N6I0_9BACT</name>
<dbReference type="AlphaFoldDB" id="F8N6I0"/>
<sequence>MDSTPVTARSLGRTYYVNGDNLGRIYKNHLSGYADDKHKELYIKWALNVKNMGIHLGIDETKIGCNVYTILINKDAHGHAGTIIAYSVSTQIRTVSDILLKISKDLRDNVLEVTMDFSDSMRGIVKTCFSQARITLDCFHVMKMICDAVEERRLRCKREAIKELNKLRAAFKKKLKKLSERRSKYRKGHPKRYKGHKRGRKPTRKFKVPKMSNGETLLDVMIRSRAQLMESDDKWNENQKKRYNVIKNKYPEVARDYELLSFIRSIFRNRKLDREAARIKLYEWYDKVKKCTSREMKSARDLIKTREEDILNYFIDRSSNALSESLNSRIKRFLAQSNGTKDTAFFMYRAFKIFG</sequence>
<gene>
    <name evidence="4" type="ORF">Premu_1882</name>
</gene>
<feature type="domain" description="Transposase IS204/IS1001/IS1096/IS1165 DDE" evidence="3">
    <location>
        <begin position="56"/>
        <end position="349"/>
    </location>
</feature>
<dbReference type="InterPro" id="IPR047951">
    <property type="entry name" value="Transpos_ISL3"/>
</dbReference>
<dbReference type="RefSeq" id="WP_007574716.1">
    <property type="nucleotide sequence ID" value="NZ_BPTS01000002.1"/>
</dbReference>
<dbReference type="eggNOG" id="COG3464">
    <property type="taxonomic scope" value="Bacteria"/>
</dbReference>
<protein>
    <submittedName>
        <fullName evidence="4">Transposase IS204/IS1001/IS1096/IS1165 family protein</fullName>
    </submittedName>
</protein>
<evidence type="ECO:0000256" key="2">
    <source>
        <dbReference type="SAM" id="MobiDB-lite"/>
    </source>
</evidence>
<feature type="compositionally biased region" description="Basic residues" evidence="2">
    <location>
        <begin position="183"/>
        <end position="207"/>
    </location>
</feature>
<dbReference type="PANTHER" id="PTHR33498">
    <property type="entry name" value="TRANSPOSASE FOR INSERTION SEQUENCE ELEMENT IS1557"/>
    <property type="match status" value="1"/>
</dbReference>
<dbReference type="HOGENOM" id="CLU_042767_0_0_10"/>
<evidence type="ECO:0000256" key="1">
    <source>
        <dbReference type="SAM" id="Coils"/>
    </source>
</evidence>
<dbReference type="OrthoDB" id="2110692at2"/>
<dbReference type="InterPro" id="IPR002560">
    <property type="entry name" value="Transposase_DDE"/>
</dbReference>
<accession>F8N6I0</accession>
<keyword evidence="5" id="KW-1185">Reference proteome</keyword>
<dbReference type="Proteomes" id="UP000002772">
    <property type="component" value="Unassembled WGS sequence"/>
</dbReference>
<organism evidence="4 5">
    <name type="scientific">Hallella multisaccharivorax DSM 17128</name>
    <dbReference type="NCBI Taxonomy" id="688246"/>
    <lineage>
        <taxon>Bacteria</taxon>
        <taxon>Pseudomonadati</taxon>
        <taxon>Bacteroidota</taxon>
        <taxon>Bacteroidia</taxon>
        <taxon>Bacteroidales</taxon>
        <taxon>Prevotellaceae</taxon>
        <taxon>Hallella</taxon>
    </lineage>
</organism>
<dbReference type="EMBL" id="GL945017">
    <property type="protein sequence ID" value="EGN57285.1"/>
    <property type="molecule type" value="Genomic_DNA"/>
</dbReference>